<reference evidence="3 4" key="1">
    <citation type="journal article" date="2024" name="Science">
        <title>Giant polyketide synthase enzymes in the biosynthesis of giant marine polyether toxins.</title>
        <authorList>
            <person name="Fallon T.R."/>
            <person name="Shende V.V."/>
            <person name="Wierzbicki I.H."/>
            <person name="Pendleton A.L."/>
            <person name="Watervoot N.F."/>
            <person name="Auber R.P."/>
            <person name="Gonzalez D.J."/>
            <person name="Wisecaver J.H."/>
            <person name="Moore B.S."/>
        </authorList>
    </citation>
    <scope>NUCLEOTIDE SEQUENCE [LARGE SCALE GENOMIC DNA]</scope>
    <source>
        <strain evidence="3 4">12B1</strain>
    </source>
</reference>
<feature type="transmembrane region" description="Helical" evidence="2">
    <location>
        <begin position="246"/>
        <end position="266"/>
    </location>
</feature>
<feature type="transmembrane region" description="Helical" evidence="2">
    <location>
        <begin position="327"/>
        <end position="349"/>
    </location>
</feature>
<evidence type="ECO:0000256" key="1">
    <source>
        <dbReference type="SAM" id="MobiDB-lite"/>
    </source>
</evidence>
<dbReference type="EMBL" id="JBGBPQ010000032">
    <property type="protein sequence ID" value="KAL1495572.1"/>
    <property type="molecule type" value="Genomic_DNA"/>
</dbReference>
<evidence type="ECO:0000313" key="4">
    <source>
        <dbReference type="Proteomes" id="UP001515480"/>
    </source>
</evidence>
<comment type="caution">
    <text evidence="3">The sequence shown here is derived from an EMBL/GenBank/DDBJ whole genome shotgun (WGS) entry which is preliminary data.</text>
</comment>
<proteinExistence type="predicted"/>
<keyword evidence="4" id="KW-1185">Reference proteome</keyword>
<organism evidence="3 4">
    <name type="scientific">Prymnesium parvum</name>
    <name type="common">Toxic golden alga</name>
    <dbReference type="NCBI Taxonomy" id="97485"/>
    <lineage>
        <taxon>Eukaryota</taxon>
        <taxon>Haptista</taxon>
        <taxon>Haptophyta</taxon>
        <taxon>Prymnesiophyceae</taxon>
        <taxon>Prymnesiales</taxon>
        <taxon>Prymnesiaceae</taxon>
        <taxon>Prymnesium</taxon>
    </lineage>
</organism>
<dbReference type="AlphaFoldDB" id="A0AB34IBB9"/>
<feature type="transmembrane region" description="Helical" evidence="2">
    <location>
        <begin position="278"/>
        <end position="298"/>
    </location>
</feature>
<keyword evidence="2" id="KW-0472">Membrane</keyword>
<dbReference type="Proteomes" id="UP001515480">
    <property type="component" value="Unassembled WGS sequence"/>
</dbReference>
<gene>
    <name evidence="3" type="ORF">AB1Y20_016933</name>
</gene>
<protein>
    <recommendedName>
        <fullName evidence="5">LRAT domain-containing protein</fullName>
    </recommendedName>
</protein>
<evidence type="ECO:0000256" key="2">
    <source>
        <dbReference type="SAM" id="Phobius"/>
    </source>
</evidence>
<keyword evidence="2" id="KW-0812">Transmembrane</keyword>
<name>A0AB34IBB9_PRYPA</name>
<sequence>MVRCVTVAPGLRDVPLDDSVRILGVQWLKRSHTQSLPSMYVDGYTIIREVADLHSLRKGDHCLVGLPHAVFRTLSPTLDMINAYATSWEAYPVASFHHFVLLDAVASVSSDGPLTEDGRPVRIAEYSDTIVNGWRRVIADGWRGCWRNWCLLVAQPAKFHTPLLKEYLPHFHRASPTPTSSCPGLLVVVRNLSDEQRRETCDAAMALLEKDGEPGGGYRFFTSNCEHVAFMLSTTRRWISPQVPHMLWILFRWAIQLVGLFCLYLLTIVPSQCERAHFVIATGYHLFATVPVSLQVQVELVRLSVYLSSRREEIDVRDYHFLVLKETLRACLVLALAIGLVCMMPRLVWTTGRLRLACLISLSGLGFANLVFNLCFQLCTRALLATCGVPILIFDDHRDPSGRTFYRSATTRSQQIILPSNSTQKNPHVDHSHFRRRSRVSPPRKRRV</sequence>
<feature type="transmembrane region" description="Helical" evidence="2">
    <location>
        <begin position="356"/>
        <end position="374"/>
    </location>
</feature>
<accession>A0AB34IBB9</accession>
<feature type="compositionally biased region" description="Basic residues" evidence="1">
    <location>
        <begin position="433"/>
        <end position="448"/>
    </location>
</feature>
<evidence type="ECO:0000313" key="3">
    <source>
        <dbReference type="EMBL" id="KAL1495572.1"/>
    </source>
</evidence>
<feature type="region of interest" description="Disordered" evidence="1">
    <location>
        <begin position="420"/>
        <end position="448"/>
    </location>
</feature>
<keyword evidence="2" id="KW-1133">Transmembrane helix</keyword>
<evidence type="ECO:0008006" key="5">
    <source>
        <dbReference type="Google" id="ProtNLM"/>
    </source>
</evidence>